<dbReference type="InterPro" id="IPR013324">
    <property type="entry name" value="RNA_pol_sigma_r3/r4-like"/>
</dbReference>
<accession>A0A291QP80</accession>
<sequence length="190" mass="22609">MIQRKINELFVDMATNNDEESFRLLYDHCFVRVLRFSYSLTRSREVAEEITNDVFLHCWQKRASLQHIRNPEVYLFVVARNKAIDFRRKQANFHHVDLLEDIHVEIALESNPEEMMISAEMVRRLELSIEQLPPKCKMIYLLIKQYGLKYQEVANILNLSIKTVENQLSIAVKRLTTAVKFSFEKEEHHK</sequence>
<dbReference type="GO" id="GO:0003677">
    <property type="term" value="F:DNA binding"/>
    <property type="evidence" value="ECO:0007669"/>
    <property type="project" value="InterPro"/>
</dbReference>
<proteinExistence type="inferred from homology"/>
<dbReference type="RefSeq" id="WP_098192199.1">
    <property type="nucleotide sequence ID" value="NZ_CP023777.1"/>
</dbReference>
<name>A0A291QP80_9BACT</name>
<organism evidence="7 8">
    <name type="scientific">Chitinophaga caeni</name>
    <dbReference type="NCBI Taxonomy" id="2029983"/>
    <lineage>
        <taxon>Bacteria</taxon>
        <taxon>Pseudomonadati</taxon>
        <taxon>Bacteroidota</taxon>
        <taxon>Chitinophagia</taxon>
        <taxon>Chitinophagales</taxon>
        <taxon>Chitinophagaceae</taxon>
        <taxon>Chitinophaga</taxon>
    </lineage>
</organism>
<dbReference type="InterPro" id="IPR013249">
    <property type="entry name" value="RNA_pol_sigma70_r4_t2"/>
</dbReference>
<dbReference type="InterPro" id="IPR014327">
    <property type="entry name" value="RNA_pol_sigma70_bacteroid"/>
</dbReference>
<dbReference type="NCBIfam" id="TIGR02985">
    <property type="entry name" value="Sig70_bacteroi1"/>
    <property type="match status" value="1"/>
</dbReference>
<dbReference type="Gene3D" id="1.10.10.10">
    <property type="entry name" value="Winged helix-like DNA-binding domain superfamily/Winged helix DNA-binding domain"/>
    <property type="match status" value="1"/>
</dbReference>
<dbReference type="GO" id="GO:0006352">
    <property type="term" value="P:DNA-templated transcription initiation"/>
    <property type="evidence" value="ECO:0007669"/>
    <property type="project" value="InterPro"/>
</dbReference>
<dbReference type="EMBL" id="CP023777">
    <property type="protein sequence ID" value="ATL45809.1"/>
    <property type="molecule type" value="Genomic_DNA"/>
</dbReference>
<evidence type="ECO:0000256" key="1">
    <source>
        <dbReference type="ARBA" id="ARBA00010641"/>
    </source>
</evidence>
<keyword evidence="8" id="KW-1185">Reference proteome</keyword>
<evidence type="ECO:0000256" key="4">
    <source>
        <dbReference type="ARBA" id="ARBA00023163"/>
    </source>
</evidence>
<dbReference type="Pfam" id="PF04542">
    <property type="entry name" value="Sigma70_r2"/>
    <property type="match status" value="1"/>
</dbReference>
<dbReference type="SUPFAM" id="SSF88946">
    <property type="entry name" value="Sigma2 domain of RNA polymerase sigma factors"/>
    <property type="match status" value="1"/>
</dbReference>
<feature type="domain" description="RNA polymerase sigma factor 70 region 4 type 2" evidence="6">
    <location>
        <begin position="124"/>
        <end position="175"/>
    </location>
</feature>
<gene>
    <name evidence="7" type="ORF">COR50_00780</name>
</gene>
<dbReference type="Gene3D" id="1.10.1740.10">
    <property type="match status" value="1"/>
</dbReference>
<dbReference type="InterPro" id="IPR014284">
    <property type="entry name" value="RNA_pol_sigma-70_dom"/>
</dbReference>
<dbReference type="InterPro" id="IPR036388">
    <property type="entry name" value="WH-like_DNA-bd_sf"/>
</dbReference>
<keyword evidence="2" id="KW-0805">Transcription regulation</keyword>
<comment type="similarity">
    <text evidence="1">Belongs to the sigma-70 factor family. ECF subfamily.</text>
</comment>
<feature type="domain" description="RNA polymerase sigma-70 region 2" evidence="5">
    <location>
        <begin position="25"/>
        <end position="91"/>
    </location>
</feature>
<dbReference type="InterPro" id="IPR039425">
    <property type="entry name" value="RNA_pol_sigma-70-like"/>
</dbReference>
<dbReference type="PANTHER" id="PTHR43133">
    <property type="entry name" value="RNA POLYMERASE ECF-TYPE SIGMA FACTO"/>
    <property type="match status" value="1"/>
</dbReference>
<evidence type="ECO:0000256" key="2">
    <source>
        <dbReference type="ARBA" id="ARBA00023015"/>
    </source>
</evidence>
<dbReference type="KEGG" id="cbae:COR50_00780"/>
<dbReference type="Pfam" id="PF08281">
    <property type="entry name" value="Sigma70_r4_2"/>
    <property type="match status" value="1"/>
</dbReference>
<dbReference type="InterPro" id="IPR007627">
    <property type="entry name" value="RNA_pol_sigma70_r2"/>
</dbReference>
<dbReference type="Proteomes" id="UP000220133">
    <property type="component" value="Chromosome"/>
</dbReference>
<keyword evidence="3" id="KW-0731">Sigma factor</keyword>
<dbReference type="NCBIfam" id="TIGR02937">
    <property type="entry name" value="sigma70-ECF"/>
    <property type="match status" value="1"/>
</dbReference>
<evidence type="ECO:0000313" key="7">
    <source>
        <dbReference type="EMBL" id="ATL45809.1"/>
    </source>
</evidence>
<keyword evidence="4" id="KW-0804">Transcription</keyword>
<dbReference type="GO" id="GO:0016987">
    <property type="term" value="F:sigma factor activity"/>
    <property type="evidence" value="ECO:0007669"/>
    <property type="project" value="UniProtKB-KW"/>
</dbReference>
<evidence type="ECO:0000313" key="8">
    <source>
        <dbReference type="Proteomes" id="UP000220133"/>
    </source>
</evidence>
<evidence type="ECO:0000259" key="6">
    <source>
        <dbReference type="Pfam" id="PF08281"/>
    </source>
</evidence>
<dbReference type="SUPFAM" id="SSF88659">
    <property type="entry name" value="Sigma3 and sigma4 domains of RNA polymerase sigma factors"/>
    <property type="match status" value="1"/>
</dbReference>
<protein>
    <submittedName>
        <fullName evidence="7">RNA polymerase sigma-70 factor</fullName>
    </submittedName>
</protein>
<dbReference type="PANTHER" id="PTHR43133:SF46">
    <property type="entry name" value="RNA POLYMERASE SIGMA-70 FACTOR ECF SUBFAMILY"/>
    <property type="match status" value="1"/>
</dbReference>
<dbReference type="OrthoDB" id="659361at2"/>
<dbReference type="AlphaFoldDB" id="A0A291QP80"/>
<evidence type="ECO:0000259" key="5">
    <source>
        <dbReference type="Pfam" id="PF04542"/>
    </source>
</evidence>
<dbReference type="InterPro" id="IPR013325">
    <property type="entry name" value="RNA_pol_sigma_r2"/>
</dbReference>
<evidence type="ECO:0000256" key="3">
    <source>
        <dbReference type="ARBA" id="ARBA00023082"/>
    </source>
</evidence>
<reference evidence="7 8" key="1">
    <citation type="submission" date="2017-10" db="EMBL/GenBank/DDBJ databases">
        <title>Paenichitinophaga pekingensis gen. nov., sp. nov., isolated from activated sludge.</title>
        <authorList>
            <person name="Jin D."/>
            <person name="Kong X."/>
            <person name="Deng Y."/>
            <person name="Bai Z."/>
        </authorList>
    </citation>
    <scope>NUCLEOTIDE SEQUENCE [LARGE SCALE GENOMIC DNA]</scope>
    <source>
        <strain evidence="7 8">13</strain>
    </source>
</reference>